<dbReference type="Pfam" id="PF03652">
    <property type="entry name" value="RuvX"/>
    <property type="match status" value="1"/>
</dbReference>
<dbReference type="Gene3D" id="3.30.420.140">
    <property type="entry name" value="YqgF/RNase H-like domain"/>
    <property type="match status" value="1"/>
</dbReference>
<protein>
    <recommendedName>
        <fullName evidence="3">YqgF/RNase H-like domain-containing protein</fullName>
    </recommendedName>
</protein>
<dbReference type="SUPFAM" id="SSF53098">
    <property type="entry name" value="Ribonuclease H-like"/>
    <property type="match status" value="1"/>
</dbReference>
<dbReference type="InterPro" id="IPR012337">
    <property type="entry name" value="RNaseH-like_sf"/>
</dbReference>
<comment type="caution">
    <text evidence="1">The sequence shown here is derived from an EMBL/GenBank/DDBJ whole genome shotgun (WGS) entry which is preliminary data.</text>
</comment>
<reference evidence="1 2" key="1">
    <citation type="submission" date="2021-02" db="EMBL/GenBank/DDBJ databases">
        <title>Plant Genome Project.</title>
        <authorList>
            <person name="Zhang R.-G."/>
        </authorList>
    </citation>
    <scope>NUCLEOTIDE SEQUENCE [LARGE SCALE GENOMIC DNA]</scope>
    <source>
        <tissue evidence="1">Leaves</tissue>
    </source>
</reference>
<dbReference type="PANTHER" id="PTHR33317">
    <property type="entry name" value="POLYNUCLEOTIDYL TRANSFERASE, RIBONUCLEASE H-LIKE SUPERFAMILY PROTEIN"/>
    <property type="match status" value="1"/>
</dbReference>
<dbReference type="PANTHER" id="PTHR33317:SF1">
    <property type="entry name" value="POLYNUCLEOTIDYL TRANSFERASE, RIBONUCLEASE H-LIKE SUPERFAMILY PROTEIN"/>
    <property type="match status" value="1"/>
</dbReference>
<evidence type="ECO:0008006" key="3">
    <source>
        <dbReference type="Google" id="ProtNLM"/>
    </source>
</evidence>
<dbReference type="Proteomes" id="UP000827721">
    <property type="component" value="Unassembled WGS sequence"/>
</dbReference>
<name>A0ABQ8I438_9ROSI</name>
<dbReference type="InterPro" id="IPR037027">
    <property type="entry name" value="YqgF/RNaseH-like_dom_sf"/>
</dbReference>
<evidence type="ECO:0000313" key="1">
    <source>
        <dbReference type="EMBL" id="KAH7571298.1"/>
    </source>
</evidence>
<evidence type="ECO:0000313" key="2">
    <source>
        <dbReference type="Proteomes" id="UP000827721"/>
    </source>
</evidence>
<gene>
    <name evidence="1" type="ORF">JRO89_XS04G0016900</name>
</gene>
<accession>A0ABQ8I438</accession>
<sequence length="200" mass="23171">MNYVKPLNLFKQVMKIKVGKPSESRRLLCLDVRDDCVCLAVSDRDNKTAMPLRTLTRDKSDVFVMSESFQSLVYEHNLSGFVVGLPYIRDNNDEKAKLLLNEVYENGTPHFQNILNGINYTIWDNSLSLKLSEMQMQVEYVTKEKVEMVLKHMNLHHLNAETIMDHYAVVGMLRNYLDYCSEACRGEEKLEATEKEEVPN</sequence>
<dbReference type="EMBL" id="JAFEMO010000004">
    <property type="protein sequence ID" value="KAH7571298.1"/>
    <property type="molecule type" value="Genomic_DNA"/>
</dbReference>
<keyword evidence="2" id="KW-1185">Reference proteome</keyword>
<dbReference type="InterPro" id="IPR005227">
    <property type="entry name" value="YqgF"/>
</dbReference>
<proteinExistence type="predicted"/>
<organism evidence="1 2">
    <name type="scientific">Xanthoceras sorbifolium</name>
    <dbReference type="NCBI Taxonomy" id="99658"/>
    <lineage>
        <taxon>Eukaryota</taxon>
        <taxon>Viridiplantae</taxon>
        <taxon>Streptophyta</taxon>
        <taxon>Embryophyta</taxon>
        <taxon>Tracheophyta</taxon>
        <taxon>Spermatophyta</taxon>
        <taxon>Magnoliopsida</taxon>
        <taxon>eudicotyledons</taxon>
        <taxon>Gunneridae</taxon>
        <taxon>Pentapetalae</taxon>
        <taxon>rosids</taxon>
        <taxon>malvids</taxon>
        <taxon>Sapindales</taxon>
        <taxon>Sapindaceae</taxon>
        <taxon>Xanthoceroideae</taxon>
        <taxon>Xanthoceras</taxon>
    </lineage>
</organism>